<protein>
    <submittedName>
        <fullName evidence="2">DUF805 domain-containing protein</fullName>
    </submittedName>
</protein>
<dbReference type="EMBL" id="JAQQKX010000011">
    <property type="protein sequence ID" value="MDC7684265.1"/>
    <property type="molecule type" value="Genomic_DNA"/>
</dbReference>
<keyword evidence="3" id="KW-1185">Reference proteome</keyword>
<feature type="transmembrane region" description="Helical" evidence="1">
    <location>
        <begin position="98"/>
        <end position="118"/>
    </location>
</feature>
<dbReference type="Proteomes" id="UP001214854">
    <property type="component" value="Unassembled WGS sequence"/>
</dbReference>
<dbReference type="Pfam" id="PF05656">
    <property type="entry name" value="DUF805"/>
    <property type="match status" value="1"/>
</dbReference>
<proteinExistence type="predicted"/>
<evidence type="ECO:0000256" key="1">
    <source>
        <dbReference type="SAM" id="Phobius"/>
    </source>
</evidence>
<feature type="transmembrane region" description="Helical" evidence="1">
    <location>
        <begin position="64"/>
        <end position="86"/>
    </location>
</feature>
<accession>A0ABT5HW21</accession>
<keyword evidence="1" id="KW-0472">Membrane</keyword>
<evidence type="ECO:0000313" key="2">
    <source>
        <dbReference type="EMBL" id="MDC7684265.1"/>
    </source>
</evidence>
<sequence length="143" mass="15617">MAIYIFKAALIIGPKAFLRTFGAALPERAIDSLFLGIMGLNIVTLWCLSCITSKRLHDTGAVGWPAFGLFFFASAFVLAATALKALQLSTGLSGETRLVVQTIYYGLWGLTFLALLFWPGQKQPNRYGSPPGRKLTPDVDVFE</sequence>
<evidence type="ECO:0000313" key="3">
    <source>
        <dbReference type="Proteomes" id="UP001214854"/>
    </source>
</evidence>
<comment type="caution">
    <text evidence="2">The sequence shown here is derived from an EMBL/GenBank/DDBJ whole genome shotgun (WGS) entry which is preliminary data.</text>
</comment>
<organism evidence="2 3">
    <name type="scientific">Asticcacaulis aquaticus</name>
    <dbReference type="NCBI Taxonomy" id="2984212"/>
    <lineage>
        <taxon>Bacteria</taxon>
        <taxon>Pseudomonadati</taxon>
        <taxon>Pseudomonadota</taxon>
        <taxon>Alphaproteobacteria</taxon>
        <taxon>Caulobacterales</taxon>
        <taxon>Caulobacteraceae</taxon>
        <taxon>Asticcacaulis</taxon>
    </lineage>
</organism>
<keyword evidence="1" id="KW-0812">Transmembrane</keyword>
<name>A0ABT5HW21_9CAUL</name>
<keyword evidence="1" id="KW-1133">Transmembrane helix</keyword>
<dbReference type="InterPro" id="IPR008523">
    <property type="entry name" value="DUF805"/>
</dbReference>
<gene>
    <name evidence="2" type="ORF">PQU92_13320</name>
</gene>
<feature type="transmembrane region" description="Helical" evidence="1">
    <location>
        <begin position="32"/>
        <end position="52"/>
    </location>
</feature>
<reference evidence="2 3" key="1">
    <citation type="submission" date="2023-01" db="EMBL/GenBank/DDBJ databases">
        <title>Novel species of the genus Asticcacaulis isolated from rivers.</title>
        <authorList>
            <person name="Lu H."/>
        </authorList>
    </citation>
    <scope>NUCLEOTIDE SEQUENCE [LARGE SCALE GENOMIC DNA]</scope>
    <source>
        <strain evidence="2 3">BYS171W</strain>
    </source>
</reference>